<evidence type="ECO:0000259" key="6">
    <source>
        <dbReference type="Pfam" id="PF18697"/>
    </source>
</evidence>
<organism evidence="7">
    <name type="scientific">Castor canadensis</name>
    <name type="common">American beaver</name>
    <dbReference type="NCBI Taxonomy" id="51338"/>
    <lineage>
        <taxon>Eukaryota</taxon>
        <taxon>Metazoa</taxon>
        <taxon>Chordata</taxon>
        <taxon>Craniata</taxon>
        <taxon>Vertebrata</taxon>
        <taxon>Euteleostomi</taxon>
        <taxon>Mammalia</taxon>
        <taxon>Eutheria</taxon>
        <taxon>Euarchontoglires</taxon>
        <taxon>Glires</taxon>
        <taxon>Rodentia</taxon>
        <taxon>Castorimorpha</taxon>
        <taxon>Castoridae</taxon>
        <taxon>Castor</taxon>
    </lineage>
</organism>
<dbReference type="Pfam" id="PF18697">
    <property type="entry name" value="MLVIN_C"/>
    <property type="match status" value="1"/>
</dbReference>
<evidence type="ECO:0000256" key="2">
    <source>
        <dbReference type="ARBA" id="ARBA00022695"/>
    </source>
</evidence>
<name>A0A8C0ZPR2_CASCN</name>
<evidence type="ECO:0000313" key="7">
    <source>
        <dbReference type="Ensembl" id="ENSCCNP00000009128.1"/>
    </source>
</evidence>
<dbReference type="InterPro" id="IPR040643">
    <property type="entry name" value="MLVIN_C"/>
</dbReference>
<proteinExistence type="predicted"/>
<evidence type="ECO:0000256" key="3">
    <source>
        <dbReference type="ARBA" id="ARBA00022722"/>
    </source>
</evidence>
<keyword evidence="2" id="KW-0548">Nucleotidyltransferase</keyword>
<keyword evidence="5" id="KW-0378">Hydrolase</keyword>
<evidence type="ECO:0000256" key="5">
    <source>
        <dbReference type="ARBA" id="ARBA00022801"/>
    </source>
</evidence>
<dbReference type="AlphaFoldDB" id="A0A8C0ZPR2"/>
<reference evidence="7" key="1">
    <citation type="submission" date="2023-09" db="UniProtKB">
        <authorList>
            <consortium name="Ensembl"/>
        </authorList>
    </citation>
    <scope>IDENTIFICATION</scope>
</reference>
<keyword evidence="1" id="KW-0808">Transferase</keyword>
<dbReference type="Gene3D" id="2.30.30.850">
    <property type="match status" value="1"/>
</dbReference>
<feature type="domain" description="Murine leukemia virus integrase C-terminal" evidence="6">
    <location>
        <begin position="35"/>
        <end position="69"/>
    </location>
</feature>
<dbReference type="GO" id="GO:0004519">
    <property type="term" value="F:endonuclease activity"/>
    <property type="evidence" value="ECO:0007669"/>
    <property type="project" value="UniProtKB-KW"/>
</dbReference>
<accession>A0A8C0ZPR2</accession>
<evidence type="ECO:0000256" key="4">
    <source>
        <dbReference type="ARBA" id="ARBA00022759"/>
    </source>
</evidence>
<dbReference type="Ensembl" id="ENSCCNT00000012030.1">
    <property type="protein sequence ID" value="ENSCCNP00000009128.1"/>
    <property type="gene ID" value="ENSCCNG00000009654.1"/>
</dbReference>
<sequence length="107" mass="11904">LEDPNYMEHADQILPQPSEGPTYLVLLKDLLPAPLGPWWTGPHLVIFTMPTAVKLNGNPKWQHLSRIKHCPPTSDSPTAPKDEYSCILLDPMSICISHTLSLPSIPE</sequence>
<evidence type="ECO:0000256" key="1">
    <source>
        <dbReference type="ARBA" id="ARBA00022679"/>
    </source>
</evidence>
<keyword evidence="4" id="KW-0255">Endonuclease</keyword>
<dbReference type="GO" id="GO:0016787">
    <property type="term" value="F:hydrolase activity"/>
    <property type="evidence" value="ECO:0007669"/>
    <property type="project" value="UniProtKB-KW"/>
</dbReference>
<dbReference type="GO" id="GO:0016779">
    <property type="term" value="F:nucleotidyltransferase activity"/>
    <property type="evidence" value="ECO:0007669"/>
    <property type="project" value="UniProtKB-KW"/>
</dbReference>
<keyword evidence="3" id="KW-0540">Nuclease</keyword>
<protein>
    <recommendedName>
        <fullName evidence="6">Murine leukemia virus integrase C-terminal domain-containing protein</fullName>
    </recommendedName>
</protein>